<organism evidence="2 3">
    <name type="scientific">Panagrellus redivivus</name>
    <name type="common">Microworm</name>
    <dbReference type="NCBI Taxonomy" id="6233"/>
    <lineage>
        <taxon>Eukaryota</taxon>
        <taxon>Metazoa</taxon>
        <taxon>Ecdysozoa</taxon>
        <taxon>Nematoda</taxon>
        <taxon>Chromadorea</taxon>
        <taxon>Rhabditida</taxon>
        <taxon>Tylenchina</taxon>
        <taxon>Panagrolaimomorpha</taxon>
        <taxon>Panagrolaimoidea</taxon>
        <taxon>Panagrolaimidae</taxon>
        <taxon>Panagrellus</taxon>
    </lineage>
</organism>
<keyword evidence="2" id="KW-1185">Reference proteome</keyword>
<evidence type="ECO:0000313" key="2">
    <source>
        <dbReference type="Proteomes" id="UP000492821"/>
    </source>
</evidence>
<keyword evidence="1" id="KW-0472">Membrane</keyword>
<feature type="transmembrane region" description="Helical" evidence="1">
    <location>
        <begin position="134"/>
        <end position="157"/>
    </location>
</feature>
<feature type="transmembrane region" description="Helical" evidence="1">
    <location>
        <begin position="242"/>
        <end position="263"/>
    </location>
</feature>
<keyword evidence="1" id="KW-0812">Transmembrane</keyword>
<reference evidence="3" key="2">
    <citation type="submission" date="2020-10" db="UniProtKB">
        <authorList>
            <consortium name="WormBaseParasite"/>
        </authorList>
    </citation>
    <scope>IDENTIFICATION</scope>
</reference>
<dbReference type="Pfam" id="PF10326">
    <property type="entry name" value="7TM_GPCR_Str"/>
    <property type="match status" value="1"/>
</dbReference>
<dbReference type="Proteomes" id="UP000492821">
    <property type="component" value="Unassembled WGS sequence"/>
</dbReference>
<name>A0A7E4VD74_PANRE</name>
<dbReference type="PANTHER" id="PTHR22943:SF248">
    <property type="entry name" value="SEVEN TM RECEPTOR"/>
    <property type="match status" value="1"/>
</dbReference>
<evidence type="ECO:0000313" key="3">
    <source>
        <dbReference type="WBParaSite" id="Pan_g19434.t1"/>
    </source>
</evidence>
<feature type="transmembrane region" description="Helical" evidence="1">
    <location>
        <begin position="49"/>
        <end position="72"/>
    </location>
</feature>
<sequence>MQFGPDLDTRTVRFYNGIAAFFCAAILNTMHLYIVITKSPKWLHPYKKIFFFEIFNNMAHVTFVMLPNVMYFSKVVDGHFYFFHVLSGIIFQPPQPWTTIFVIPYVFFLNWNVTIVPVHFIYRYLVVCQNYEMGLWVFFGAVLISAIAPAIYVVLIACGELQDNHMTESMSYLFKNSDWVDSNGNTPNFAIMQSDGITLHTVIVPVSILLSYIIVFVCTIQIHTRVQHLNHIQKDRQKAKNVQLNVVLICNAVVPFVVSAIPSGSVQVAKLFGFSLPATISHIMLLTPWSAVTNPIMAMTIVTPYRRFWMPWKKRIIPTMTGGRTTLTTY</sequence>
<dbReference type="AlphaFoldDB" id="A0A7E4VD74"/>
<dbReference type="InterPro" id="IPR019428">
    <property type="entry name" value="7TM_GPCR_serpentine_rcpt_Str"/>
</dbReference>
<keyword evidence="1" id="KW-1133">Transmembrane helix</keyword>
<dbReference type="PANTHER" id="PTHR22943">
    <property type="entry name" value="7-TRANSMEMBRANE DOMAIN RECEPTOR C.ELEGANS"/>
    <property type="match status" value="1"/>
</dbReference>
<feature type="transmembrane region" description="Helical" evidence="1">
    <location>
        <begin position="283"/>
        <end position="305"/>
    </location>
</feature>
<dbReference type="WBParaSite" id="Pan_g19434.t1">
    <property type="protein sequence ID" value="Pan_g19434.t1"/>
    <property type="gene ID" value="Pan_g19434"/>
</dbReference>
<proteinExistence type="predicted"/>
<dbReference type="SUPFAM" id="SSF81321">
    <property type="entry name" value="Family A G protein-coupled receptor-like"/>
    <property type="match status" value="1"/>
</dbReference>
<reference evidence="2" key="1">
    <citation type="journal article" date="2013" name="Genetics">
        <title>The draft genome and transcriptome of Panagrellus redivivus are shaped by the harsh demands of a free-living lifestyle.</title>
        <authorList>
            <person name="Srinivasan J."/>
            <person name="Dillman A.R."/>
            <person name="Macchietto M.G."/>
            <person name="Heikkinen L."/>
            <person name="Lakso M."/>
            <person name="Fracchia K.M."/>
            <person name="Antoshechkin I."/>
            <person name="Mortazavi A."/>
            <person name="Wong G."/>
            <person name="Sternberg P.W."/>
        </authorList>
    </citation>
    <scope>NUCLEOTIDE SEQUENCE [LARGE SCALE GENOMIC DNA]</scope>
    <source>
        <strain evidence="2">MT8872</strain>
    </source>
</reference>
<accession>A0A7E4VD74</accession>
<feature type="transmembrane region" description="Helical" evidence="1">
    <location>
        <begin position="14"/>
        <end position="37"/>
    </location>
</feature>
<protein>
    <submittedName>
        <fullName evidence="3">G-protein coupled receptors family 1 profile domain-containing protein</fullName>
    </submittedName>
</protein>
<feature type="transmembrane region" description="Helical" evidence="1">
    <location>
        <begin position="202"/>
        <end position="222"/>
    </location>
</feature>
<feature type="transmembrane region" description="Helical" evidence="1">
    <location>
        <begin position="102"/>
        <end position="122"/>
    </location>
</feature>
<evidence type="ECO:0000256" key="1">
    <source>
        <dbReference type="SAM" id="Phobius"/>
    </source>
</evidence>